<evidence type="ECO:0000256" key="1">
    <source>
        <dbReference type="SAM" id="Phobius"/>
    </source>
</evidence>
<gene>
    <name evidence="2" type="ORF">QPJ95_08950</name>
</gene>
<evidence type="ECO:0000313" key="3">
    <source>
        <dbReference type="Proteomes" id="UP001238334"/>
    </source>
</evidence>
<accession>A0A9Y2L2W9</accession>
<dbReference type="Proteomes" id="UP001238334">
    <property type="component" value="Chromosome"/>
</dbReference>
<keyword evidence="1" id="KW-1133">Transmembrane helix</keyword>
<organism evidence="2 3">
    <name type="scientific">Parasedimentitalea psychrophila</name>
    <dbReference type="NCBI Taxonomy" id="2997337"/>
    <lineage>
        <taxon>Bacteria</taxon>
        <taxon>Pseudomonadati</taxon>
        <taxon>Pseudomonadota</taxon>
        <taxon>Alphaproteobacteria</taxon>
        <taxon>Rhodobacterales</taxon>
        <taxon>Paracoccaceae</taxon>
        <taxon>Parasedimentitalea</taxon>
    </lineage>
</organism>
<keyword evidence="1" id="KW-0812">Transmembrane</keyword>
<dbReference type="EMBL" id="CP127247">
    <property type="protein sequence ID" value="WIY27024.1"/>
    <property type="molecule type" value="Genomic_DNA"/>
</dbReference>
<dbReference type="KEGG" id="ppso:QPJ95_08950"/>
<reference evidence="2 3" key="1">
    <citation type="submission" date="2023-06" db="EMBL/GenBank/DDBJ databases">
        <title>Parasedimentitalea psychrophila sp. nov., a psychrophilic bacterium isolated from deep-sea sediment.</title>
        <authorList>
            <person name="Li A."/>
        </authorList>
    </citation>
    <scope>NUCLEOTIDE SEQUENCE [LARGE SCALE GENOMIC DNA]</scope>
    <source>
        <strain evidence="2 3">QS115</strain>
    </source>
</reference>
<evidence type="ECO:0000313" key="2">
    <source>
        <dbReference type="EMBL" id="WIY27024.1"/>
    </source>
</evidence>
<name>A0A9Y2L2W9_9RHOB</name>
<sequence length="94" mass="10517">MTRKQNRRYIQIGFQCANLTVASFILAAFGFVEVAAQNGWGWLFFLVFAASMAGIVVFLILLGLGPRWIAFLKKQDSLSDAQFQALEIFPQIEG</sequence>
<dbReference type="RefSeq" id="WP_270917466.1">
    <property type="nucleotide sequence ID" value="NZ_CP127247.1"/>
</dbReference>
<feature type="transmembrane region" description="Helical" evidence="1">
    <location>
        <begin position="42"/>
        <end position="64"/>
    </location>
</feature>
<keyword evidence="3" id="KW-1185">Reference proteome</keyword>
<protein>
    <submittedName>
        <fullName evidence="2">Uncharacterized protein</fullName>
    </submittedName>
</protein>
<keyword evidence="1" id="KW-0472">Membrane</keyword>
<feature type="transmembrane region" description="Helical" evidence="1">
    <location>
        <begin position="12"/>
        <end position="36"/>
    </location>
</feature>
<proteinExistence type="predicted"/>
<dbReference type="AlphaFoldDB" id="A0A9Y2L2W9"/>